<gene>
    <name evidence="5" type="ORF">PFLG_00128</name>
</gene>
<dbReference type="Pfam" id="PF02146">
    <property type="entry name" value="SIR2"/>
    <property type="match status" value="1"/>
</dbReference>
<keyword evidence="2" id="KW-0479">Metal-binding</keyword>
<dbReference type="EC" id="2.3.1.286" evidence="1"/>
<protein>
    <recommendedName>
        <fullName evidence="1">protein acetyllysine N-acetyltransferase</fullName>
        <ecNumber evidence="1">2.3.1.286</ecNumber>
    </recommendedName>
</protein>
<name>A0A0L0CRY4_PLAFA</name>
<dbReference type="PANTHER" id="PTHR11085:SF12">
    <property type="entry name" value="NAD-DEPENDENT PROTEIN DEACYLASE SIRTUIN-6"/>
    <property type="match status" value="1"/>
</dbReference>
<dbReference type="SUPFAM" id="SSF52467">
    <property type="entry name" value="DHS-like NAD/FAD-binding domain"/>
    <property type="match status" value="1"/>
</dbReference>
<evidence type="ECO:0000256" key="3">
    <source>
        <dbReference type="ARBA" id="ARBA00022833"/>
    </source>
</evidence>
<feature type="region of interest" description="Disordered" evidence="4">
    <location>
        <begin position="157"/>
        <end position="187"/>
    </location>
</feature>
<dbReference type="GO" id="GO:0000122">
    <property type="term" value="P:negative regulation of transcription by RNA polymerase II"/>
    <property type="evidence" value="ECO:0007669"/>
    <property type="project" value="TreeGrafter"/>
</dbReference>
<evidence type="ECO:0000256" key="1">
    <source>
        <dbReference type="ARBA" id="ARBA00012928"/>
    </source>
</evidence>
<dbReference type="GO" id="GO:0046872">
    <property type="term" value="F:metal ion binding"/>
    <property type="evidence" value="ECO:0007669"/>
    <property type="project" value="UniProtKB-KW"/>
</dbReference>
<evidence type="ECO:0000256" key="2">
    <source>
        <dbReference type="ARBA" id="ARBA00022723"/>
    </source>
</evidence>
<dbReference type="InterPro" id="IPR029035">
    <property type="entry name" value="DHS-like_NAD/FAD-binding_dom"/>
</dbReference>
<dbReference type="GO" id="GO:0017136">
    <property type="term" value="F:histone deacetylase activity, NAD-dependent"/>
    <property type="evidence" value="ECO:0007669"/>
    <property type="project" value="TreeGrafter"/>
</dbReference>
<dbReference type="GO" id="GO:0070403">
    <property type="term" value="F:NAD+ binding"/>
    <property type="evidence" value="ECO:0007669"/>
    <property type="project" value="InterPro"/>
</dbReference>
<feature type="compositionally biased region" description="Low complexity" evidence="4">
    <location>
        <begin position="163"/>
        <end position="178"/>
    </location>
</feature>
<dbReference type="GO" id="GO:0005634">
    <property type="term" value="C:nucleus"/>
    <property type="evidence" value="ECO:0007669"/>
    <property type="project" value="TreeGrafter"/>
</dbReference>
<dbReference type="InterPro" id="IPR003000">
    <property type="entry name" value="Sirtuin"/>
</dbReference>
<dbReference type="Proteomes" id="UP000054566">
    <property type="component" value="Unassembled WGS sequence"/>
</dbReference>
<dbReference type="Gene3D" id="3.40.50.1220">
    <property type="entry name" value="TPP-binding domain"/>
    <property type="match status" value="1"/>
</dbReference>
<keyword evidence="3" id="KW-0862">Zinc</keyword>
<reference evidence="6" key="1">
    <citation type="submission" date="2015-07" db="EMBL/GenBank/DDBJ databases">
        <title>Annotation of Plasmodium falciparum RAJ116.</title>
        <authorList>
            <consortium name="The Broad Institute Genome Sequencing Platform"/>
            <person name="Volkman S.K."/>
            <person name="Neafsey D.E."/>
            <person name="Dash A.P."/>
            <person name="Chitnis C.E."/>
            <person name="Hartl D.L."/>
            <person name="Young S.K."/>
            <person name="Zeng Q."/>
            <person name="Koehrsen M."/>
            <person name="Alvarado L."/>
            <person name="Berlin A."/>
            <person name="Borenstein D."/>
            <person name="Chapman S.B."/>
            <person name="Chen Z."/>
            <person name="Engels R."/>
            <person name="Freedman E."/>
            <person name="Gellesch M."/>
            <person name="Goldberg J."/>
            <person name="Griggs A."/>
            <person name="Gujja S."/>
            <person name="Heilman E.R."/>
            <person name="Heiman D.I."/>
            <person name="Howarth C."/>
            <person name="Jen D."/>
            <person name="Larson L."/>
            <person name="Mehta T."/>
            <person name="Neiman D."/>
            <person name="Park D."/>
            <person name="Pearson M."/>
            <person name="Roberts A."/>
            <person name="Saif S."/>
            <person name="Shea T."/>
            <person name="Shenoy N."/>
            <person name="Sisk P."/>
            <person name="Stolte C."/>
            <person name="Sykes S."/>
            <person name="Walk T."/>
            <person name="White J."/>
            <person name="Yandava C."/>
            <person name="Haas B."/>
            <person name="Henn M.R."/>
            <person name="Nusbaum C."/>
            <person name="Birren B."/>
        </authorList>
    </citation>
    <scope>NUCLEOTIDE SEQUENCE [LARGE SCALE GENOMIC DNA]</scope>
    <source>
        <strain evidence="6">RAJ116</strain>
    </source>
</reference>
<dbReference type="EMBL" id="GG663781">
    <property type="protein sequence ID" value="KNC35180.1"/>
    <property type="molecule type" value="Genomic_DNA"/>
</dbReference>
<proteinExistence type="predicted"/>
<dbReference type="GO" id="GO:0003714">
    <property type="term" value="F:transcription corepressor activity"/>
    <property type="evidence" value="ECO:0007669"/>
    <property type="project" value="TreeGrafter"/>
</dbReference>
<organism evidence="5 6">
    <name type="scientific">Plasmodium falciparum RAJ116</name>
    <dbReference type="NCBI Taxonomy" id="580058"/>
    <lineage>
        <taxon>Eukaryota</taxon>
        <taxon>Sar</taxon>
        <taxon>Alveolata</taxon>
        <taxon>Apicomplexa</taxon>
        <taxon>Aconoidasida</taxon>
        <taxon>Haemosporida</taxon>
        <taxon>Plasmodiidae</taxon>
        <taxon>Plasmodium</taxon>
        <taxon>Plasmodium (Laverania)</taxon>
    </lineage>
</organism>
<dbReference type="InterPro" id="IPR050134">
    <property type="entry name" value="NAD-dep_sirtuin_deacylases"/>
</dbReference>
<dbReference type="AlphaFoldDB" id="A0A0L0CRY4"/>
<sequence>MSCMNYASRLSKNEYKGPLGEEEFFEDTEEEKKKVKELIEKIRSSEYIVVHSGAGISTSSGLQDFRGPTGIWTNEHLNELKNKKKRNHDFKDNKRKLKSNDINCKNTSDMCSPSFFHKEKKENTLNIVKRERYYNEDNVDMNACNERVVHPNHVYVNHEDDNNNNNNNDNNLYNNVYNSVGSNDHTK</sequence>
<reference evidence="6" key="2">
    <citation type="submission" date="2015-07" db="EMBL/GenBank/DDBJ databases">
        <title>The genome sequence of Plasmodium falciparum RAJ116.</title>
        <authorList>
            <consortium name="The Broad Institute Genome Sequencing Platform"/>
            <person name="Volkman S.K."/>
            <person name="Neafsey D.E."/>
            <person name="Dash A.P."/>
            <person name="Chitnis C.E."/>
            <person name="Hartl D.L."/>
            <person name="Young S.K."/>
            <person name="Kodira C.D."/>
            <person name="Zeng Q."/>
            <person name="Koehrsen M."/>
            <person name="Godfrey P."/>
            <person name="Alvarado L."/>
            <person name="Berlin A."/>
            <person name="Borenstein D."/>
            <person name="Chen Z."/>
            <person name="Engels R."/>
            <person name="Freedman E."/>
            <person name="Gellesch M."/>
            <person name="Goldberg J."/>
            <person name="Griggs A."/>
            <person name="Gujja S."/>
            <person name="Heiman D."/>
            <person name="Hepburn T."/>
            <person name="Howarth C."/>
            <person name="Jen D."/>
            <person name="Larson L."/>
            <person name="Lewis B."/>
            <person name="Mehta T."/>
            <person name="Park D."/>
            <person name="Pearson M."/>
            <person name="Roberts A."/>
            <person name="Saif S."/>
            <person name="Shea T."/>
            <person name="Shenoy N."/>
            <person name="Sisk P."/>
            <person name="Stolte C."/>
            <person name="Sykes S."/>
            <person name="Walk T."/>
            <person name="White J."/>
            <person name="Yandava C."/>
            <person name="Wirth D.F."/>
            <person name="Nusbaum C."/>
            <person name="Birren B."/>
        </authorList>
    </citation>
    <scope>NUCLEOTIDE SEQUENCE [LARGE SCALE GENOMIC DNA]</scope>
    <source>
        <strain evidence="6">RAJ116</strain>
    </source>
</reference>
<evidence type="ECO:0000313" key="6">
    <source>
        <dbReference type="Proteomes" id="UP000054566"/>
    </source>
</evidence>
<accession>A0A0L0CRY4</accession>
<evidence type="ECO:0000256" key="4">
    <source>
        <dbReference type="SAM" id="MobiDB-lite"/>
    </source>
</evidence>
<dbReference type="OrthoDB" id="424302at2759"/>
<evidence type="ECO:0000313" key="5">
    <source>
        <dbReference type="EMBL" id="KNC35180.1"/>
    </source>
</evidence>
<dbReference type="PANTHER" id="PTHR11085">
    <property type="entry name" value="NAD-DEPENDENT PROTEIN DEACYLASE SIRTUIN-5, MITOCHONDRIAL-RELATED"/>
    <property type="match status" value="1"/>
</dbReference>